<dbReference type="InterPro" id="IPR013785">
    <property type="entry name" value="Aldolase_TIM"/>
</dbReference>
<gene>
    <name evidence="4" type="ORF">HP552_30145</name>
</gene>
<dbReference type="CDD" id="cd00564">
    <property type="entry name" value="TMP_TenI"/>
    <property type="match status" value="1"/>
</dbReference>
<dbReference type="PANTHER" id="PTHR20857:SF22">
    <property type="entry name" value="THIAZOLE TAUTOMERASE"/>
    <property type="match status" value="1"/>
</dbReference>
<name>A0A7Y6C2L9_9BACL</name>
<reference evidence="4 5" key="1">
    <citation type="submission" date="2020-05" db="EMBL/GenBank/DDBJ databases">
        <title>Genome Sequencing of Type Strains.</title>
        <authorList>
            <person name="Lemaire J.F."/>
            <person name="Inderbitzin P."/>
            <person name="Gregorio O.A."/>
            <person name="Collins S.B."/>
            <person name="Wespe N."/>
            <person name="Knight-Connoni V."/>
        </authorList>
    </citation>
    <scope>NUCLEOTIDE SEQUENCE [LARGE SCALE GENOMIC DNA]</scope>
    <source>
        <strain evidence="4 5">LMG 21957</strain>
    </source>
</reference>
<protein>
    <submittedName>
        <fullName evidence="4">Thiazole tautomerase TenI</fullName>
    </submittedName>
</protein>
<proteinExistence type="predicted"/>
<keyword evidence="2" id="KW-0784">Thiamine biosynthesis</keyword>
<dbReference type="GO" id="GO:0005737">
    <property type="term" value="C:cytoplasm"/>
    <property type="evidence" value="ECO:0007669"/>
    <property type="project" value="TreeGrafter"/>
</dbReference>
<dbReference type="PANTHER" id="PTHR20857">
    <property type="entry name" value="THIAMINE-PHOSPHATE PYROPHOSPHORYLASE"/>
    <property type="match status" value="1"/>
</dbReference>
<sequence>MNSRSFELHAVSPGTGDKQRFVKTAKEVWPCFDYIHIREKHLSDGQKMEWAYSLHDAGIPMERIVINGLNQLNKHQCIQGVHWSQYDLASADSSSLNTTNRLRLGVSVHSLSEAKEAEERAADYLFYGHVFSSGSKPGFKPRGLSALNEICSAVSIPIIAIGGIEPANINAVRAAGASGVAVISSLWASENPKVAGAALRQAIERWRT</sequence>
<dbReference type="Pfam" id="PF02581">
    <property type="entry name" value="TMP-TENI"/>
    <property type="match status" value="1"/>
</dbReference>
<dbReference type="AlphaFoldDB" id="A0A7Y6C2L9"/>
<dbReference type="Proteomes" id="UP000526125">
    <property type="component" value="Unassembled WGS sequence"/>
</dbReference>
<dbReference type="SUPFAM" id="SSF51391">
    <property type="entry name" value="Thiamin phosphate synthase"/>
    <property type="match status" value="1"/>
</dbReference>
<dbReference type="GO" id="GO:0009228">
    <property type="term" value="P:thiamine biosynthetic process"/>
    <property type="evidence" value="ECO:0007669"/>
    <property type="project" value="UniProtKB-KW"/>
</dbReference>
<evidence type="ECO:0000313" key="4">
    <source>
        <dbReference type="EMBL" id="NUU79467.1"/>
    </source>
</evidence>
<dbReference type="Gene3D" id="3.20.20.70">
    <property type="entry name" value="Aldolase class I"/>
    <property type="match status" value="1"/>
</dbReference>
<evidence type="ECO:0000313" key="5">
    <source>
        <dbReference type="Proteomes" id="UP000526125"/>
    </source>
</evidence>
<accession>A0A7Y6C2L9</accession>
<comment type="caution">
    <text evidence="4">The sequence shown here is derived from an EMBL/GenBank/DDBJ whole genome shotgun (WGS) entry which is preliminary data.</text>
</comment>
<keyword evidence="5" id="KW-1185">Reference proteome</keyword>
<dbReference type="InterPro" id="IPR022998">
    <property type="entry name" value="ThiamineP_synth_TenI"/>
</dbReference>
<dbReference type="GO" id="GO:0004789">
    <property type="term" value="F:thiamine-phosphate diphosphorylase activity"/>
    <property type="evidence" value="ECO:0007669"/>
    <property type="project" value="TreeGrafter"/>
</dbReference>
<dbReference type="InterPro" id="IPR036206">
    <property type="entry name" value="ThiamineP_synth_sf"/>
</dbReference>
<feature type="domain" description="Thiamine phosphate synthase/TenI" evidence="3">
    <location>
        <begin position="11"/>
        <end position="186"/>
    </location>
</feature>
<comment type="pathway">
    <text evidence="1">Cofactor biosynthesis; thiamine diphosphate biosynthesis.</text>
</comment>
<dbReference type="EMBL" id="JABMCB010000202">
    <property type="protein sequence ID" value="NUU79467.1"/>
    <property type="molecule type" value="Genomic_DNA"/>
</dbReference>
<organism evidence="4 5">
    <name type="scientific">Paenibacillus xylanilyticus</name>
    <dbReference type="NCBI Taxonomy" id="248903"/>
    <lineage>
        <taxon>Bacteria</taxon>
        <taxon>Bacillati</taxon>
        <taxon>Bacillota</taxon>
        <taxon>Bacilli</taxon>
        <taxon>Bacillales</taxon>
        <taxon>Paenibacillaceae</taxon>
        <taxon>Paenibacillus</taxon>
    </lineage>
</organism>
<evidence type="ECO:0000259" key="3">
    <source>
        <dbReference type="Pfam" id="PF02581"/>
    </source>
</evidence>
<evidence type="ECO:0000256" key="1">
    <source>
        <dbReference type="ARBA" id="ARBA00004948"/>
    </source>
</evidence>
<evidence type="ECO:0000256" key="2">
    <source>
        <dbReference type="ARBA" id="ARBA00022977"/>
    </source>
</evidence>